<dbReference type="AlphaFoldDB" id="A0A397HG25"/>
<evidence type="ECO:0000313" key="1">
    <source>
        <dbReference type="EMBL" id="RHZ61819.1"/>
    </source>
</evidence>
<dbReference type="Proteomes" id="UP000215305">
    <property type="component" value="Unassembled WGS sequence"/>
</dbReference>
<dbReference type="VEuPathDB" id="FungiDB:CDV56_108075"/>
<organism evidence="1 2">
    <name type="scientific">Aspergillus thermomutatus</name>
    <name type="common">Neosartorya pseudofischeri</name>
    <dbReference type="NCBI Taxonomy" id="41047"/>
    <lineage>
        <taxon>Eukaryota</taxon>
        <taxon>Fungi</taxon>
        <taxon>Dikarya</taxon>
        <taxon>Ascomycota</taxon>
        <taxon>Pezizomycotina</taxon>
        <taxon>Eurotiomycetes</taxon>
        <taxon>Eurotiomycetidae</taxon>
        <taxon>Eurotiales</taxon>
        <taxon>Aspergillaceae</taxon>
        <taxon>Aspergillus</taxon>
        <taxon>Aspergillus subgen. Fumigati</taxon>
    </lineage>
</organism>
<gene>
    <name evidence="1" type="ORF">CDV56_108075</name>
</gene>
<reference evidence="1" key="1">
    <citation type="submission" date="2018-08" db="EMBL/GenBank/DDBJ databases">
        <title>Draft genome sequence of azole-resistant Aspergillus thermomutatus (Neosartorya pseudofischeri) strain HMR AF 39, isolated from a human nasal aspirate.</title>
        <authorList>
            <person name="Parent-Michaud M."/>
            <person name="Dufresne P.J."/>
            <person name="Fournier E."/>
            <person name="Martineau C."/>
            <person name="Moreira S."/>
            <person name="Perkins V."/>
            <person name="De Repentigny L."/>
            <person name="Dufresne S.F."/>
        </authorList>
    </citation>
    <scope>NUCLEOTIDE SEQUENCE [LARGE SCALE GENOMIC DNA]</scope>
    <source>
        <strain evidence="1">HMR AF 39</strain>
    </source>
</reference>
<proteinExistence type="predicted"/>
<evidence type="ECO:0000313" key="2">
    <source>
        <dbReference type="Proteomes" id="UP000215305"/>
    </source>
</evidence>
<keyword evidence="2" id="KW-1185">Reference proteome</keyword>
<protein>
    <submittedName>
        <fullName evidence="1">Uncharacterized protein</fullName>
    </submittedName>
</protein>
<dbReference type="STRING" id="41047.A0A397HG25"/>
<sequence>MSTSRIEATLSLLQRHKPRWPDPELSIGKFLGNMKGKYNCWEAQGPAREAFKQVEPEIKALLETSCGPVPSSSFILFDIFMIGETQSTAVPYIMFSCKRRKYRKSAVTVVEQSDILQECPPGIHLGDWDYPPHLKDLRFLASSAEGC</sequence>
<dbReference type="EMBL" id="NKHU02000042">
    <property type="protein sequence ID" value="RHZ61819.1"/>
    <property type="molecule type" value="Genomic_DNA"/>
</dbReference>
<dbReference type="GeneID" id="38130049"/>
<accession>A0A397HG25</accession>
<comment type="caution">
    <text evidence="1">The sequence shown here is derived from an EMBL/GenBank/DDBJ whole genome shotgun (WGS) entry which is preliminary data.</text>
</comment>
<name>A0A397HG25_ASPTH</name>
<dbReference type="RefSeq" id="XP_026616520.1">
    <property type="nucleotide sequence ID" value="XM_026761694.1"/>
</dbReference>
<dbReference type="OrthoDB" id="5428055at2759"/>